<dbReference type="eggNOG" id="COG0456">
    <property type="taxonomic scope" value="Bacteria"/>
</dbReference>
<comment type="caution">
    <text evidence="4">The sequence shown here is derived from an EMBL/GenBank/DDBJ whole genome shotgun (WGS) entry which is preliminary data.</text>
</comment>
<dbReference type="EMBL" id="AMRM01000026">
    <property type="protein sequence ID" value="EKF17294.1"/>
    <property type="molecule type" value="Genomic_DNA"/>
</dbReference>
<dbReference type="SUPFAM" id="SSF55729">
    <property type="entry name" value="Acyl-CoA N-acyltransferases (Nat)"/>
    <property type="match status" value="1"/>
</dbReference>
<evidence type="ECO:0000259" key="3">
    <source>
        <dbReference type="PROSITE" id="PS51186"/>
    </source>
</evidence>
<dbReference type="InterPro" id="IPR050832">
    <property type="entry name" value="Bact_Acetyltransf"/>
</dbReference>
<proteinExistence type="predicted"/>
<evidence type="ECO:0000313" key="4">
    <source>
        <dbReference type="EMBL" id="EKF17294.1"/>
    </source>
</evidence>
<dbReference type="PATRIC" id="fig|391937.3.peg.3819"/>
<evidence type="ECO:0000256" key="2">
    <source>
        <dbReference type="ARBA" id="ARBA00023315"/>
    </source>
</evidence>
<protein>
    <submittedName>
        <fullName evidence="4">Acetyltransferase</fullName>
    </submittedName>
</protein>
<dbReference type="STRING" id="391937.NA2_18585"/>
<dbReference type="Gene3D" id="3.40.630.30">
    <property type="match status" value="1"/>
</dbReference>
<dbReference type="OrthoDB" id="7925327at2"/>
<keyword evidence="2" id="KW-0012">Acyltransferase</keyword>
<dbReference type="PROSITE" id="PS51186">
    <property type="entry name" value="GNAT"/>
    <property type="match status" value="1"/>
</dbReference>
<dbReference type="AlphaFoldDB" id="K2LHS6"/>
<dbReference type="GO" id="GO:0016747">
    <property type="term" value="F:acyltransferase activity, transferring groups other than amino-acyl groups"/>
    <property type="evidence" value="ECO:0007669"/>
    <property type="project" value="InterPro"/>
</dbReference>
<name>K2LHS6_9HYPH</name>
<keyword evidence="5" id="KW-1185">Reference proteome</keyword>
<evidence type="ECO:0000313" key="5">
    <source>
        <dbReference type="Proteomes" id="UP000006786"/>
    </source>
</evidence>
<reference evidence="4 5" key="1">
    <citation type="journal article" date="2012" name="J. Bacteriol.">
        <title>Genome Sequence of Nitratireductor pacificus Type Strain pht-3B.</title>
        <authorList>
            <person name="Lai Q."/>
            <person name="Li G."/>
            <person name="Shao Z."/>
        </authorList>
    </citation>
    <scope>NUCLEOTIDE SEQUENCE [LARGE SCALE GENOMIC DNA]</scope>
    <source>
        <strain evidence="5">pht-3B</strain>
    </source>
</reference>
<dbReference type="CDD" id="cd04301">
    <property type="entry name" value="NAT_SF"/>
    <property type="match status" value="1"/>
</dbReference>
<dbReference type="Proteomes" id="UP000006786">
    <property type="component" value="Unassembled WGS sequence"/>
</dbReference>
<keyword evidence="1 4" id="KW-0808">Transferase</keyword>
<dbReference type="InterPro" id="IPR016181">
    <property type="entry name" value="Acyl_CoA_acyltransferase"/>
</dbReference>
<dbReference type="PANTHER" id="PTHR43877">
    <property type="entry name" value="AMINOALKYLPHOSPHONATE N-ACETYLTRANSFERASE-RELATED-RELATED"/>
    <property type="match status" value="1"/>
</dbReference>
<organism evidence="4 5">
    <name type="scientific">Nitratireductor pacificus pht-3B</name>
    <dbReference type="NCBI Taxonomy" id="391937"/>
    <lineage>
        <taxon>Bacteria</taxon>
        <taxon>Pseudomonadati</taxon>
        <taxon>Pseudomonadota</taxon>
        <taxon>Alphaproteobacteria</taxon>
        <taxon>Hyphomicrobiales</taxon>
        <taxon>Phyllobacteriaceae</taxon>
        <taxon>Nitratireductor</taxon>
    </lineage>
</organism>
<gene>
    <name evidence="4" type="ORF">NA2_18585</name>
</gene>
<accession>K2LHS6</accession>
<feature type="domain" description="N-acetyltransferase" evidence="3">
    <location>
        <begin position="7"/>
        <end position="168"/>
    </location>
</feature>
<dbReference type="RefSeq" id="WP_008598728.1">
    <property type="nucleotide sequence ID" value="NZ_AMRM01000026.1"/>
</dbReference>
<sequence length="168" mass="18374">MADAAPYFVRTVARGDLEKVRALLIETWHHTYDALYGAARVDEITGSWHTIAALEARLTRPNSEFVVADNGLEIGGMAFAEATDEGRAVMLRQLYVHPSRQGQGIGAALLEEVENCFPEARRIRLEVEEANAGARRFYAAHGFAQVGRTENCGAGGSGIPALIYEKRL</sequence>
<dbReference type="InterPro" id="IPR000182">
    <property type="entry name" value="GNAT_dom"/>
</dbReference>
<dbReference type="PANTHER" id="PTHR43877:SF2">
    <property type="entry name" value="AMINOALKYLPHOSPHONATE N-ACETYLTRANSFERASE-RELATED"/>
    <property type="match status" value="1"/>
</dbReference>
<evidence type="ECO:0000256" key="1">
    <source>
        <dbReference type="ARBA" id="ARBA00022679"/>
    </source>
</evidence>
<dbReference type="Pfam" id="PF13508">
    <property type="entry name" value="Acetyltransf_7"/>
    <property type="match status" value="1"/>
</dbReference>